<organism evidence="1 2">
    <name type="scientific">Dentiscutata heterogama</name>
    <dbReference type="NCBI Taxonomy" id="1316150"/>
    <lineage>
        <taxon>Eukaryota</taxon>
        <taxon>Fungi</taxon>
        <taxon>Fungi incertae sedis</taxon>
        <taxon>Mucoromycota</taxon>
        <taxon>Glomeromycotina</taxon>
        <taxon>Glomeromycetes</taxon>
        <taxon>Diversisporales</taxon>
        <taxon>Gigasporaceae</taxon>
        <taxon>Dentiscutata</taxon>
    </lineage>
</organism>
<gene>
    <name evidence="1" type="ORF">DHETER_LOCUS1287</name>
</gene>
<comment type="caution">
    <text evidence="1">The sequence shown here is derived from an EMBL/GenBank/DDBJ whole genome shotgun (WGS) entry which is preliminary data.</text>
</comment>
<dbReference type="Proteomes" id="UP000789702">
    <property type="component" value="Unassembled WGS sequence"/>
</dbReference>
<keyword evidence="2" id="KW-1185">Reference proteome</keyword>
<protein>
    <submittedName>
        <fullName evidence="1">3740_t:CDS:1</fullName>
    </submittedName>
</protein>
<dbReference type="EMBL" id="CAJVPU010000753">
    <property type="protein sequence ID" value="CAG8461101.1"/>
    <property type="molecule type" value="Genomic_DNA"/>
</dbReference>
<reference evidence="1" key="1">
    <citation type="submission" date="2021-06" db="EMBL/GenBank/DDBJ databases">
        <authorList>
            <person name="Kallberg Y."/>
            <person name="Tangrot J."/>
            <person name="Rosling A."/>
        </authorList>
    </citation>
    <scope>NUCLEOTIDE SEQUENCE</scope>
    <source>
        <strain evidence="1">IL203A</strain>
    </source>
</reference>
<sequence length="181" mass="20883">MIEFTLIHANDQTDDCKNITSTELTSMEVTHIQTNKLEDVNDSEMEIKYLNMLCKRNFIEKDSDSSLVENEQDAGKRQLNETETGGDQNSDKKPRYTNTYRKLNKHNCKNMENKPSSSTSFRSIVQPKRRLFVINMNRKAESSNTYNTGKSKLAEHKIPELQKFDTNNTVPVSQPPIYINT</sequence>
<feature type="non-terminal residue" evidence="1">
    <location>
        <position position="181"/>
    </location>
</feature>
<accession>A0ACA9KA36</accession>
<name>A0ACA9KA36_9GLOM</name>
<proteinExistence type="predicted"/>
<feature type="non-terminal residue" evidence="1">
    <location>
        <position position="1"/>
    </location>
</feature>
<evidence type="ECO:0000313" key="1">
    <source>
        <dbReference type="EMBL" id="CAG8461101.1"/>
    </source>
</evidence>
<evidence type="ECO:0000313" key="2">
    <source>
        <dbReference type="Proteomes" id="UP000789702"/>
    </source>
</evidence>